<dbReference type="Gene3D" id="3.80.10.10">
    <property type="entry name" value="Ribonuclease Inhibitor"/>
    <property type="match status" value="2"/>
</dbReference>
<evidence type="ECO:0000313" key="6">
    <source>
        <dbReference type="Proteomes" id="UP000886611"/>
    </source>
</evidence>
<evidence type="ECO:0000256" key="2">
    <source>
        <dbReference type="ARBA" id="ARBA00022490"/>
    </source>
</evidence>
<dbReference type="Proteomes" id="UP000886611">
    <property type="component" value="Unassembled WGS sequence"/>
</dbReference>
<dbReference type="Pfam" id="PF03250">
    <property type="entry name" value="Tropomodulin"/>
    <property type="match status" value="1"/>
</dbReference>
<dbReference type="GO" id="GO:0005523">
    <property type="term" value="F:tropomyosin binding"/>
    <property type="evidence" value="ECO:0007669"/>
    <property type="project" value="InterPro"/>
</dbReference>
<accession>A0A8X8BSS3</accession>
<gene>
    <name evidence="5" type="primary">Tmod1</name>
    <name evidence="5" type="ORF">GTO96_0020167</name>
</gene>
<protein>
    <submittedName>
        <fullName evidence="5">TMOD1 protein</fullName>
    </submittedName>
</protein>
<reference evidence="5 6" key="1">
    <citation type="journal article" date="2021" name="Cell">
        <title>Tracing the genetic footprints of vertebrate landing in non-teleost ray-finned fishes.</title>
        <authorList>
            <person name="Bi X."/>
            <person name="Wang K."/>
            <person name="Yang L."/>
            <person name="Pan H."/>
            <person name="Jiang H."/>
            <person name="Wei Q."/>
            <person name="Fang M."/>
            <person name="Yu H."/>
            <person name="Zhu C."/>
            <person name="Cai Y."/>
            <person name="He Y."/>
            <person name="Gan X."/>
            <person name="Zeng H."/>
            <person name="Yu D."/>
            <person name="Zhu Y."/>
            <person name="Jiang H."/>
            <person name="Qiu Q."/>
            <person name="Yang H."/>
            <person name="Zhang Y.E."/>
            <person name="Wang W."/>
            <person name="Zhu M."/>
            <person name="He S."/>
            <person name="Zhang G."/>
        </authorList>
    </citation>
    <scope>NUCLEOTIDE SEQUENCE [LARGE SCALE GENOMIC DNA]</scope>
    <source>
        <strain evidence="5">Bchr_013</strain>
    </source>
</reference>
<dbReference type="InterPro" id="IPR032675">
    <property type="entry name" value="LRR_dom_sf"/>
</dbReference>
<dbReference type="GO" id="GO:0030239">
    <property type="term" value="P:myofibril assembly"/>
    <property type="evidence" value="ECO:0007669"/>
    <property type="project" value="TreeGrafter"/>
</dbReference>
<dbReference type="GO" id="GO:0006936">
    <property type="term" value="P:muscle contraction"/>
    <property type="evidence" value="ECO:0007669"/>
    <property type="project" value="TreeGrafter"/>
</dbReference>
<dbReference type="PANTHER" id="PTHR10901:SF8">
    <property type="entry name" value="TROPOMODULIN-1"/>
    <property type="match status" value="1"/>
</dbReference>
<keyword evidence="3" id="KW-0206">Cytoskeleton</keyword>
<organism evidence="5 6">
    <name type="scientific">Polypterus senegalus</name>
    <name type="common">Senegal bichir</name>
    <dbReference type="NCBI Taxonomy" id="55291"/>
    <lineage>
        <taxon>Eukaryota</taxon>
        <taxon>Metazoa</taxon>
        <taxon>Chordata</taxon>
        <taxon>Craniata</taxon>
        <taxon>Vertebrata</taxon>
        <taxon>Euteleostomi</taxon>
        <taxon>Actinopterygii</taxon>
        <taxon>Polypteriformes</taxon>
        <taxon>Polypteridae</taxon>
        <taxon>Polypterus</taxon>
    </lineage>
</organism>
<evidence type="ECO:0000256" key="1">
    <source>
        <dbReference type="ARBA" id="ARBA00004245"/>
    </source>
</evidence>
<keyword evidence="2" id="KW-0963">Cytoplasm</keyword>
<comment type="caution">
    <text evidence="5">The sequence shown here is derived from an EMBL/GenBank/DDBJ whole genome shotgun (WGS) entry which is preliminary data.</text>
</comment>
<proteinExistence type="predicted"/>
<dbReference type="PANTHER" id="PTHR10901">
    <property type="entry name" value="TROPOMODULIN"/>
    <property type="match status" value="1"/>
</dbReference>
<dbReference type="GO" id="GO:0007015">
    <property type="term" value="P:actin filament organization"/>
    <property type="evidence" value="ECO:0007669"/>
    <property type="project" value="TreeGrafter"/>
</dbReference>
<keyword evidence="6" id="KW-1185">Reference proteome</keyword>
<comment type="subcellular location">
    <subcellularLocation>
        <location evidence="1">Cytoplasm</location>
        <location evidence="1">Cytoskeleton</location>
    </subcellularLocation>
</comment>
<sequence length="468" mass="51293">MANVTAGSWRSPKSRCGPRADTVPLFVTCSLLFVGGATLPSARLSPALWLFKAAQQTRDVLMSYRKELEKYRDLDEDEILNKLSVEELQRLEDELEELDPDNALLPAGLRQKDQTKKEPTGTFKRDDLLAHLEKQAKELPDKEELVPYTGEKRGKVWIPKKMPVDPIMENVTLEPELEEALANASDAELCDIAGSLCTLGATLWGVPLSCASDFAVFTLLFPTAILGMHTLMSNQQYYEALASSTIVNKEGLNSVIQSTQYKPVPDEEPNSTDIEETLERVRSNDTELLEVNLNNIKALADMLKVNKTLKSLNVESNFITGAGILAMVEALQFNTSLLELKIDNQEKGTRALGMSMPLGAQIRDTCARLWSPTPSFVSPQSQQLGNKVEMEIASMLEKNSTLLKFGYHFTQQGPRLRSANAMMNNNDLGKSSGGSGIHAGGLSIKWPEVVQGSCDGTCSAVVAGTSQP</sequence>
<feature type="non-terminal residue" evidence="5">
    <location>
        <position position="468"/>
    </location>
</feature>
<evidence type="ECO:0000313" key="5">
    <source>
        <dbReference type="EMBL" id="KAG2466616.1"/>
    </source>
</evidence>
<dbReference type="EMBL" id="JAATIS010001241">
    <property type="protein sequence ID" value="KAG2466616.1"/>
    <property type="molecule type" value="Genomic_DNA"/>
</dbReference>
<feature type="coiled-coil region" evidence="4">
    <location>
        <begin position="54"/>
        <end position="94"/>
    </location>
</feature>
<evidence type="ECO:0000256" key="3">
    <source>
        <dbReference type="ARBA" id="ARBA00023212"/>
    </source>
</evidence>
<keyword evidence="4" id="KW-0175">Coiled coil</keyword>
<dbReference type="GO" id="GO:0005865">
    <property type="term" value="C:striated muscle thin filament"/>
    <property type="evidence" value="ECO:0007669"/>
    <property type="project" value="TreeGrafter"/>
</dbReference>
<dbReference type="AlphaFoldDB" id="A0A8X8BSS3"/>
<dbReference type="SUPFAM" id="SSF52047">
    <property type="entry name" value="RNI-like"/>
    <property type="match status" value="1"/>
</dbReference>
<dbReference type="InterPro" id="IPR004934">
    <property type="entry name" value="TMOD"/>
</dbReference>
<evidence type="ECO:0000256" key="4">
    <source>
        <dbReference type="SAM" id="Coils"/>
    </source>
</evidence>
<feature type="non-terminal residue" evidence="5">
    <location>
        <position position="1"/>
    </location>
</feature>
<dbReference type="GO" id="GO:0051694">
    <property type="term" value="P:pointed-end actin filament capping"/>
    <property type="evidence" value="ECO:0007669"/>
    <property type="project" value="InterPro"/>
</dbReference>
<name>A0A8X8BSS3_POLSE</name>